<dbReference type="Pfam" id="PF03466">
    <property type="entry name" value="LysR_substrate"/>
    <property type="match status" value="1"/>
</dbReference>
<name>A0ABN2X085_9ACTN</name>
<evidence type="ECO:0000313" key="7">
    <source>
        <dbReference type="Proteomes" id="UP001500016"/>
    </source>
</evidence>
<sequence>MDPQQLRTFVAVVDHSSFSAAARALGYTQSAVSQHIAALEADLEAPLVTRRPVAPTEAGGRLLEHARPLLLRLDAARADLGRLRRTRPGRLAVACTPGALTPAVAEAVTRVRTASPRLAVSVRVCGRDEAVEAALTGTADLALADGAVAPSDPLPLPEAAPLTAFGIAQEPLAVLLPAGHPLAGRPALRLADLAAARWIDAPDAAVPLDELRAAARTDGFGPQLGYAGADFRGLCALVAAGGGLAAAARDAARGVAGVVAVPLSAPRLVHRVEVLHPRTPTAPAAGLAEALRPTASGTAGG</sequence>
<evidence type="ECO:0000313" key="6">
    <source>
        <dbReference type="EMBL" id="GAA2102582.1"/>
    </source>
</evidence>
<dbReference type="InterPro" id="IPR000847">
    <property type="entry name" value="LysR_HTH_N"/>
</dbReference>
<comment type="caution">
    <text evidence="6">The sequence shown here is derived from an EMBL/GenBank/DDBJ whole genome shotgun (WGS) entry which is preliminary data.</text>
</comment>
<gene>
    <name evidence="6" type="ORF">GCM10009801_76750</name>
</gene>
<accession>A0ABN2X085</accession>
<dbReference type="InterPro" id="IPR036388">
    <property type="entry name" value="WH-like_DNA-bd_sf"/>
</dbReference>
<dbReference type="PANTHER" id="PTHR30346">
    <property type="entry name" value="TRANSCRIPTIONAL DUAL REGULATOR HCAR-RELATED"/>
    <property type="match status" value="1"/>
</dbReference>
<keyword evidence="4" id="KW-0804">Transcription</keyword>
<keyword evidence="3" id="KW-0238">DNA-binding</keyword>
<dbReference type="SUPFAM" id="SSF46785">
    <property type="entry name" value="Winged helix' DNA-binding domain"/>
    <property type="match status" value="1"/>
</dbReference>
<evidence type="ECO:0000259" key="5">
    <source>
        <dbReference type="PROSITE" id="PS50931"/>
    </source>
</evidence>
<evidence type="ECO:0000256" key="2">
    <source>
        <dbReference type="ARBA" id="ARBA00023015"/>
    </source>
</evidence>
<evidence type="ECO:0000256" key="4">
    <source>
        <dbReference type="ARBA" id="ARBA00023163"/>
    </source>
</evidence>
<keyword evidence="2" id="KW-0805">Transcription regulation</keyword>
<protein>
    <recommendedName>
        <fullName evidence="5">HTH lysR-type domain-containing protein</fullName>
    </recommendedName>
</protein>
<dbReference type="InterPro" id="IPR036390">
    <property type="entry name" value="WH_DNA-bd_sf"/>
</dbReference>
<dbReference type="Gene3D" id="1.10.10.10">
    <property type="entry name" value="Winged helix-like DNA-binding domain superfamily/Winged helix DNA-binding domain"/>
    <property type="match status" value="1"/>
</dbReference>
<dbReference type="Pfam" id="PF00126">
    <property type="entry name" value="HTH_1"/>
    <property type="match status" value="1"/>
</dbReference>
<reference evidence="6 7" key="1">
    <citation type="journal article" date="2019" name="Int. J. Syst. Evol. Microbiol.">
        <title>The Global Catalogue of Microorganisms (GCM) 10K type strain sequencing project: providing services to taxonomists for standard genome sequencing and annotation.</title>
        <authorList>
            <consortium name="The Broad Institute Genomics Platform"/>
            <consortium name="The Broad Institute Genome Sequencing Center for Infectious Disease"/>
            <person name="Wu L."/>
            <person name="Ma J."/>
        </authorList>
    </citation>
    <scope>NUCLEOTIDE SEQUENCE [LARGE SCALE GENOMIC DNA]</scope>
    <source>
        <strain evidence="6 7">JCM 15478</strain>
    </source>
</reference>
<dbReference type="PROSITE" id="PS50931">
    <property type="entry name" value="HTH_LYSR"/>
    <property type="match status" value="1"/>
</dbReference>
<dbReference type="RefSeq" id="WP_344535168.1">
    <property type="nucleotide sequence ID" value="NZ_BAAAPE010000028.1"/>
</dbReference>
<dbReference type="InterPro" id="IPR005119">
    <property type="entry name" value="LysR_subst-bd"/>
</dbReference>
<dbReference type="SUPFAM" id="SSF53850">
    <property type="entry name" value="Periplasmic binding protein-like II"/>
    <property type="match status" value="1"/>
</dbReference>
<evidence type="ECO:0000256" key="3">
    <source>
        <dbReference type="ARBA" id="ARBA00023125"/>
    </source>
</evidence>
<feature type="domain" description="HTH lysR-type" evidence="5">
    <location>
        <begin position="1"/>
        <end position="56"/>
    </location>
</feature>
<proteinExistence type="inferred from homology"/>
<comment type="similarity">
    <text evidence="1">Belongs to the LysR transcriptional regulatory family.</text>
</comment>
<dbReference type="Gene3D" id="3.40.190.10">
    <property type="entry name" value="Periplasmic binding protein-like II"/>
    <property type="match status" value="2"/>
</dbReference>
<keyword evidence="7" id="KW-1185">Reference proteome</keyword>
<dbReference type="Proteomes" id="UP001500016">
    <property type="component" value="Unassembled WGS sequence"/>
</dbReference>
<dbReference type="PANTHER" id="PTHR30346:SF29">
    <property type="entry name" value="LYSR SUBSTRATE-BINDING"/>
    <property type="match status" value="1"/>
</dbReference>
<evidence type="ECO:0000256" key="1">
    <source>
        <dbReference type="ARBA" id="ARBA00009437"/>
    </source>
</evidence>
<dbReference type="PRINTS" id="PR00039">
    <property type="entry name" value="HTHLYSR"/>
</dbReference>
<organism evidence="6 7">
    <name type="scientific">Streptomyces albiaxialis</name>
    <dbReference type="NCBI Taxonomy" id="329523"/>
    <lineage>
        <taxon>Bacteria</taxon>
        <taxon>Bacillati</taxon>
        <taxon>Actinomycetota</taxon>
        <taxon>Actinomycetes</taxon>
        <taxon>Kitasatosporales</taxon>
        <taxon>Streptomycetaceae</taxon>
        <taxon>Streptomyces</taxon>
    </lineage>
</organism>
<dbReference type="EMBL" id="BAAAPE010000028">
    <property type="protein sequence ID" value="GAA2102582.1"/>
    <property type="molecule type" value="Genomic_DNA"/>
</dbReference>